<keyword evidence="3" id="KW-1185">Reference proteome</keyword>
<gene>
    <name evidence="2" type="ORF">FHR87_002096</name>
</gene>
<reference evidence="2 3" key="1">
    <citation type="submission" date="2020-08" db="EMBL/GenBank/DDBJ databases">
        <title>Genomic Encyclopedia of Type Strains, Phase III (KMG-III): the genomes of soil and plant-associated and newly described type strains.</title>
        <authorList>
            <person name="Whitman W."/>
        </authorList>
    </citation>
    <scope>NUCLEOTIDE SEQUENCE [LARGE SCALE GENOMIC DNA]</scope>
    <source>
        <strain evidence="2 3">CECT 4462</strain>
    </source>
</reference>
<comment type="caution">
    <text evidence="2">The sequence shown here is derived from an EMBL/GenBank/DDBJ whole genome shotgun (WGS) entry which is preliminary data.</text>
</comment>
<protein>
    <submittedName>
        <fullName evidence="2">Uncharacterized protein</fullName>
    </submittedName>
</protein>
<sequence>MIKAQQMPYDVQPNPFDDPEIGLGSDVGYETPHDDSDVAAEDQDDYRSPSKKVASYKFWKKEANAGESPLG</sequence>
<dbReference type="AlphaFoldDB" id="A0A839T3X1"/>
<dbReference type="EMBL" id="JACHXI010000009">
    <property type="protein sequence ID" value="MBB3103699.1"/>
    <property type="molecule type" value="Genomic_DNA"/>
</dbReference>
<evidence type="ECO:0000313" key="2">
    <source>
        <dbReference type="EMBL" id="MBB3103699.1"/>
    </source>
</evidence>
<evidence type="ECO:0000313" key="3">
    <source>
        <dbReference type="Proteomes" id="UP000549250"/>
    </source>
</evidence>
<dbReference type="Proteomes" id="UP000549250">
    <property type="component" value="Unassembled WGS sequence"/>
</dbReference>
<organism evidence="2 3">
    <name type="scientific">Azomonas macrocytogenes</name>
    <name type="common">Azotobacter macrocytogenes</name>
    <dbReference type="NCBI Taxonomy" id="69962"/>
    <lineage>
        <taxon>Bacteria</taxon>
        <taxon>Pseudomonadati</taxon>
        <taxon>Pseudomonadota</taxon>
        <taxon>Gammaproteobacteria</taxon>
        <taxon>Pseudomonadales</taxon>
        <taxon>Pseudomonadaceae</taxon>
        <taxon>Azomonas</taxon>
    </lineage>
</organism>
<feature type="region of interest" description="Disordered" evidence="1">
    <location>
        <begin position="1"/>
        <end position="52"/>
    </location>
</feature>
<dbReference type="RefSeq" id="WP_183166620.1">
    <property type="nucleotide sequence ID" value="NZ_JACHXI010000009.1"/>
</dbReference>
<name>A0A839T3X1_AZOMA</name>
<proteinExistence type="predicted"/>
<accession>A0A839T3X1</accession>
<evidence type="ECO:0000256" key="1">
    <source>
        <dbReference type="SAM" id="MobiDB-lite"/>
    </source>
</evidence>